<dbReference type="SUPFAM" id="SSF50331">
    <property type="entry name" value="MOP-like"/>
    <property type="match status" value="1"/>
</dbReference>
<gene>
    <name evidence="1" type="ORF">S03H2_32608</name>
</gene>
<comment type="caution">
    <text evidence="1">The sequence shown here is derived from an EMBL/GenBank/DDBJ whole genome shotgun (WGS) entry which is preliminary data.</text>
</comment>
<accession>X1IHZ5</accession>
<sequence>MGIRPEHIYLNSDSIDENRYKVTIGVSEPIGLDTFIYIDFSKPVIEKYVYIGFPKEFTMIVKLE</sequence>
<name>X1IHZ5_9ZZZZ</name>
<reference evidence="1" key="1">
    <citation type="journal article" date="2014" name="Front. Microbiol.">
        <title>High frequency of phylogenetically diverse reductive dehalogenase-homologous genes in deep subseafloor sedimentary metagenomes.</title>
        <authorList>
            <person name="Kawai M."/>
            <person name="Futagami T."/>
            <person name="Toyoda A."/>
            <person name="Takaki Y."/>
            <person name="Nishi S."/>
            <person name="Hori S."/>
            <person name="Arai W."/>
            <person name="Tsubouchi T."/>
            <person name="Morono Y."/>
            <person name="Uchiyama I."/>
            <person name="Ito T."/>
            <person name="Fujiyama A."/>
            <person name="Inagaki F."/>
            <person name="Takami H."/>
        </authorList>
    </citation>
    <scope>NUCLEOTIDE SEQUENCE</scope>
    <source>
        <strain evidence="1">Expedition CK06-06</strain>
    </source>
</reference>
<organism evidence="1">
    <name type="scientific">marine sediment metagenome</name>
    <dbReference type="NCBI Taxonomy" id="412755"/>
    <lineage>
        <taxon>unclassified sequences</taxon>
        <taxon>metagenomes</taxon>
        <taxon>ecological metagenomes</taxon>
    </lineage>
</organism>
<protein>
    <submittedName>
        <fullName evidence="1">Uncharacterized protein</fullName>
    </submittedName>
</protein>
<dbReference type="Gene3D" id="2.40.50.140">
    <property type="entry name" value="Nucleic acid-binding proteins"/>
    <property type="match status" value="1"/>
</dbReference>
<feature type="non-terminal residue" evidence="1">
    <location>
        <position position="64"/>
    </location>
</feature>
<dbReference type="InterPro" id="IPR012340">
    <property type="entry name" value="NA-bd_OB-fold"/>
</dbReference>
<dbReference type="InterPro" id="IPR008995">
    <property type="entry name" value="Mo/tungstate-bd_C_term_dom"/>
</dbReference>
<dbReference type="AlphaFoldDB" id="X1IHZ5"/>
<evidence type="ECO:0000313" key="1">
    <source>
        <dbReference type="EMBL" id="GAH57188.1"/>
    </source>
</evidence>
<proteinExistence type="predicted"/>
<dbReference type="EMBL" id="BARU01019815">
    <property type="protein sequence ID" value="GAH57188.1"/>
    <property type="molecule type" value="Genomic_DNA"/>
</dbReference>